<evidence type="ECO:0000313" key="8">
    <source>
        <dbReference type="EMBL" id="KAK4346520.1"/>
    </source>
</evidence>
<dbReference type="GO" id="GO:0003700">
    <property type="term" value="F:DNA-binding transcription factor activity"/>
    <property type="evidence" value="ECO:0007669"/>
    <property type="project" value="InterPro"/>
</dbReference>
<dbReference type="Pfam" id="PF00249">
    <property type="entry name" value="Myb_DNA-binding"/>
    <property type="match status" value="1"/>
</dbReference>
<evidence type="ECO:0000256" key="1">
    <source>
        <dbReference type="ARBA" id="ARBA00004123"/>
    </source>
</evidence>
<dbReference type="InterPro" id="IPR058673">
    <property type="entry name" value="HHO5-like_N"/>
</dbReference>
<evidence type="ECO:0000259" key="7">
    <source>
        <dbReference type="PROSITE" id="PS51294"/>
    </source>
</evidence>
<dbReference type="PANTHER" id="PTHR31003">
    <property type="entry name" value="MYB FAMILY TRANSCRIPTION FACTOR"/>
    <property type="match status" value="1"/>
</dbReference>
<feature type="compositionally biased region" description="Polar residues" evidence="6">
    <location>
        <begin position="320"/>
        <end position="330"/>
    </location>
</feature>
<dbReference type="GO" id="GO:0005634">
    <property type="term" value="C:nucleus"/>
    <property type="evidence" value="ECO:0007669"/>
    <property type="project" value="UniProtKB-SubCell"/>
</dbReference>
<dbReference type="InterPro" id="IPR044787">
    <property type="entry name" value="HHO5-like"/>
</dbReference>
<accession>A0AAE1R6T0</accession>
<dbReference type="GO" id="GO:0000976">
    <property type="term" value="F:transcription cis-regulatory region binding"/>
    <property type="evidence" value="ECO:0007669"/>
    <property type="project" value="UniProtKB-ARBA"/>
</dbReference>
<dbReference type="FunFam" id="1.10.10.60:FF:000002">
    <property type="entry name" value="Myb family transcription factor"/>
    <property type="match status" value="1"/>
</dbReference>
<dbReference type="AlphaFoldDB" id="A0AAE1R6T0"/>
<evidence type="ECO:0000313" key="9">
    <source>
        <dbReference type="Proteomes" id="UP001291623"/>
    </source>
</evidence>
<proteinExistence type="predicted"/>
<dbReference type="PROSITE" id="PS51294">
    <property type="entry name" value="HTH_MYB"/>
    <property type="match status" value="1"/>
</dbReference>
<keyword evidence="4" id="KW-0804">Transcription</keyword>
<feature type="domain" description="HTH myb-type" evidence="7">
    <location>
        <begin position="242"/>
        <end position="302"/>
    </location>
</feature>
<evidence type="ECO:0000256" key="2">
    <source>
        <dbReference type="ARBA" id="ARBA00023015"/>
    </source>
</evidence>
<evidence type="ECO:0000256" key="5">
    <source>
        <dbReference type="ARBA" id="ARBA00023242"/>
    </source>
</evidence>
<feature type="region of interest" description="Disordered" evidence="6">
    <location>
        <begin position="318"/>
        <end position="381"/>
    </location>
</feature>
<dbReference type="GO" id="GO:0010597">
    <property type="term" value="P:green leaf volatile biosynthetic process"/>
    <property type="evidence" value="ECO:0007669"/>
    <property type="project" value="UniProtKB-ARBA"/>
</dbReference>
<feature type="compositionally biased region" description="Acidic residues" evidence="6">
    <location>
        <begin position="352"/>
        <end position="362"/>
    </location>
</feature>
<keyword evidence="5" id="KW-0539">Nucleus</keyword>
<dbReference type="InterPro" id="IPR006447">
    <property type="entry name" value="Myb_dom_plants"/>
</dbReference>
<comment type="caution">
    <text evidence="8">The sequence shown here is derived from an EMBL/GenBank/DDBJ whole genome shotgun (WGS) entry which is preliminary data.</text>
</comment>
<dbReference type="InterPro" id="IPR017930">
    <property type="entry name" value="Myb_dom"/>
</dbReference>
<keyword evidence="3" id="KW-0238">DNA-binding</keyword>
<reference evidence="8" key="1">
    <citation type="submission" date="2023-12" db="EMBL/GenBank/DDBJ databases">
        <title>Genome assembly of Anisodus tanguticus.</title>
        <authorList>
            <person name="Wang Y.-J."/>
        </authorList>
    </citation>
    <scope>NUCLEOTIDE SEQUENCE</scope>
    <source>
        <strain evidence="8">KB-2021</strain>
        <tissue evidence="8">Leaf</tissue>
    </source>
</reference>
<name>A0AAE1R6T0_9SOLA</name>
<gene>
    <name evidence="8" type="ORF">RND71_032859</name>
</gene>
<dbReference type="Proteomes" id="UP001291623">
    <property type="component" value="Unassembled WGS sequence"/>
</dbReference>
<organism evidence="8 9">
    <name type="scientific">Anisodus tanguticus</name>
    <dbReference type="NCBI Taxonomy" id="243964"/>
    <lineage>
        <taxon>Eukaryota</taxon>
        <taxon>Viridiplantae</taxon>
        <taxon>Streptophyta</taxon>
        <taxon>Embryophyta</taxon>
        <taxon>Tracheophyta</taxon>
        <taxon>Spermatophyta</taxon>
        <taxon>Magnoliopsida</taxon>
        <taxon>eudicotyledons</taxon>
        <taxon>Gunneridae</taxon>
        <taxon>Pentapetalae</taxon>
        <taxon>asterids</taxon>
        <taxon>lamiids</taxon>
        <taxon>Solanales</taxon>
        <taxon>Solanaceae</taxon>
        <taxon>Solanoideae</taxon>
        <taxon>Hyoscyameae</taxon>
        <taxon>Anisodus</taxon>
    </lineage>
</organism>
<dbReference type="InterPro" id="IPR001005">
    <property type="entry name" value="SANT/Myb"/>
</dbReference>
<evidence type="ECO:0000256" key="4">
    <source>
        <dbReference type="ARBA" id="ARBA00023163"/>
    </source>
</evidence>
<comment type="subcellular location">
    <subcellularLocation>
        <location evidence="1">Nucleus</location>
    </subcellularLocation>
</comment>
<dbReference type="NCBIfam" id="TIGR01557">
    <property type="entry name" value="myb_SHAQKYF"/>
    <property type="match status" value="1"/>
</dbReference>
<evidence type="ECO:0000256" key="6">
    <source>
        <dbReference type="SAM" id="MobiDB-lite"/>
    </source>
</evidence>
<dbReference type="PANTHER" id="PTHR31003:SF23">
    <property type="entry name" value="HTH MYB-TYPE DOMAIN-CONTAINING PROTEIN"/>
    <property type="match status" value="1"/>
</dbReference>
<evidence type="ECO:0000256" key="3">
    <source>
        <dbReference type="ARBA" id="ARBA00023125"/>
    </source>
</evidence>
<dbReference type="Gene3D" id="1.10.10.60">
    <property type="entry name" value="Homeodomain-like"/>
    <property type="match status" value="1"/>
</dbReference>
<dbReference type="InterPro" id="IPR009057">
    <property type="entry name" value="Homeodomain-like_sf"/>
</dbReference>
<protein>
    <recommendedName>
        <fullName evidence="7">HTH myb-type domain-containing protein</fullName>
    </recommendedName>
</protein>
<keyword evidence="2" id="KW-0805">Transcription regulation</keyword>
<keyword evidence="9" id="KW-1185">Reference proteome</keyword>
<dbReference type="EMBL" id="JAVYJV010000018">
    <property type="protein sequence ID" value="KAK4346520.1"/>
    <property type="molecule type" value="Genomic_DNA"/>
</dbReference>
<sequence length="381" mass="42750">MGSNSKELNIDLNFVYVPKIISDVLIEVSTMDDISKKLTKLNYFLVALDKELIKIEAFKRELPICMVLLKDAIERLKAEALQYKGKDVRPVMEEFIPLKECNSDESGRVKKSNDISDKKDWMSSAQLWSTPVHYENFDHGKQGHFLHLKSSGVEEKEREKQYETGVYKLKSDRGAFLPFQEQTLKEGKNGLAVKDLSLCMAVAVAVAVGEGEKGKNAIDVSVKRDNGLSNGNGCGYLQDKSQQRKPRRCWSPELHRRFVDALHQLGGAQVATPKQIREIMQVDGLTNDEVKSHLQKYRLHARRVPISGCSWSTMDEIGESSKTNATQSGSPEGPLHFTGSGSAKGVSINEGETMEENEEEDNKSESYTWNGQRQKSIEAHV</sequence>
<dbReference type="Pfam" id="PF26575">
    <property type="entry name" value="HHO5_N"/>
    <property type="match status" value="1"/>
</dbReference>
<dbReference type="SUPFAM" id="SSF46689">
    <property type="entry name" value="Homeodomain-like"/>
    <property type="match status" value="1"/>
</dbReference>